<accession>A0AAE0VN48</accession>
<organism evidence="3 4">
    <name type="scientific">Potamilus streckersoni</name>
    <dbReference type="NCBI Taxonomy" id="2493646"/>
    <lineage>
        <taxon>Eukaryota</taxon>
        <taxon>Metazoa</taxon>
        <taxon>Spiralia</taxon>
        <taxon>Lophotrochozoa</taxon>
        <taxon>Mollusca</taxon>
        <taxon>Bivalvia</taxon>
        <taxon>Autobranchia</taxon>
        <taxon>Heteroconchia</taxon>
        <taxon>Palaeoheterodonta</taxon>
        <taxon>Unionida</taxon>
        <taxon>Unionoidea</taxon>
        <taxon>Unionidae</taxon>
        <taxon>Ambleminae</taxon>
        <taxon>Lampsilini</taxon>
        <taxon>Potamilus</taxon>
    </lineage>
</organism>
<evidence type="ECO:0000256" key="1">
    <source>
        <dbReference type="SAM" id="MobiDB-lite"/>
    </source>
</evidence>
<evidence type="ECO:0000313" key="4">
    <source>
        <dbReference type="Proteomes" id="UP001195483"/>
    </source>
</evidence>
<dbReference type="InterPro" id="IPR052641">
    <property type="entry name" value="AKAP7_isoform_gamma"/>
</dbReference>
<reference evidence="3" key="2">
    <citation type="journal article" date="2021" name="Genome Biol. Evol.">
        <title>Developing a high-quality reference genome for a parasitic bivalve with doubly uniparental inheritance (Bivalvia: Unionida).</title>
        <authorList>
            <person name="Smith C.H."/>
        </authorList>
    </citation>
    <scope>NUCLEOTIDE SEQUENCE</scope>
    <source>
        <strain evidence="3">CHS0354</strain>
        <tissue evidence="3">Mantle</tissue>
    </source>
</reference>
<reference evidence="3" key="3">
    <citation type="submission" date="2023-05" db="EMBL/GenBank/DDBJ databases">
        <authorList>
            <person name="Smith C.H."/>
        </authorList>
    </citation>
    <scope>NUCLEOTIDE SEQUENCE</scope>
    <source>
        <strain evidence="3">CHS0354</strain>
        <tissue evidence="3">Mantle</tissue>
    </source>
</reference>
<dbReference type="InterPro" id="IPR009097">
    <property type="entry name" value="Cyclic_Pdiesterase"/>
</dbReference>
<dbReference type="PANTHER" id="PTHR15934">
    <property type="entry name" value="RNA 2',3'-CYCLIC PHOSPHODIESTERASE"/>
    <property type="match status" value="1"/>
</dbReference>
<dbReference type="GO" id="GO:0005829">
    <property type="term" value="C:cytosol"/>
    <property type="evidence" value="ECO:0007669"/>
    <property type="project" value="TreeGrafter"/>
</dbReference>
<comment type="caution">
    <text evidence="3">The sequence shown here is derived from an EMBL/GenBank/DDBJ whole genome shotgun (WGS) entry which is preliminary data.</text>
</comment>
<gene>
    <name evidence="3" type="ORF">CHS0354_019972</name>
</gene>
<dbReference type="GO" id="GO:0034237">
    <property type="term" value="F:protein kinase A regulatory subunit binding"/>
    <property type="evidence" value="ECO:0007669"/>
    <property type="project" value="TreeGrafter"/>
</dbReference>
<feature type="domain" description="A-kinase anchor protein 7-like phosphoesterase" evidence="2">
    <location>
        <begin position="97"/>
        <end position="238"/>
    </location>
</feature>
<reference evidence="3" key="1">
    <citation type="journal article" date="2021" name="Genome Biol. Evol.">
        <title>A High-Quality Reference Genome for a Parasitic Bivalve with Doubly Uniparental Inheritance (Bivalvia: Unionida).</title>
        <authorList>
            <person name="Smith C.H."/>
        </authorList>
    </citation>
    <scope>NUCLEOTIDE SEQUENCE</scope>
    <source>
        <strain evidence="3">CHS0354</strain>
    </source>
</reference>
<dbReference type="SUPFAM" id="SSF55144">
    <property type="entry name" value="LigT-like"/>
    <property type="match status" value="1"/>
</dbReference>
<feature type="compositionally biased region" description="Basic and acidic residues" evidence="1">
    <location>
        <begin position="1"/>
        <end position="13"/>
    </location>
</feature>
<dbReference type="PANTHER" id="PTHR15934:SF2">
    <property type="entry name" value="A-KINASE ANCHOR PROTEIN 7-LIKE PHOSPHOESTERASE DOMAIN-CONTAINING PROTEIN"/>
    <property type="match status" value="1"/>
</dbReference>
<sequence length="269" mass="30520">MTHHRQEERELKRSRSTPAKTSDEIIYLQEDGDRAMEELTGAVGVQHSDEKNAESWRDFNSEIAMDKLSIYKPVPFEENHDPYYRLRTGHRNTGIKPNFFLSLDITNKSLRENATKVQKILSSSLPNYANYIEPESSLHITLALLNLKGNGEISKCSDFLKNLEPNLAELARKVPPLNLRGVGNFGEGIIYAKVEDSLRFFEFVYILKESLKNGGVCITNQNLRYTPHLTLIKCPRGMTGKASPATIAQCIHRLQDPTKRYLSSPIELA</sequence>
<dbReference type="Proteomes" id="UP001195483">
    <property type="component" value="Unassembled WGS sequence"/>
</dbReference>
<feature type="region of interest" description="Disordered" evidence="1">
    <location>
        <begin position="1"/>
        <end position="24"/>
    </location>
</feature>
<dbReference type="EMBL" id="JAEAOA010001215">
    <property type="protein sequence ID" value="KAK3582962.1"/>
    <property type="molecule type" value="Genomic_DNA"/>
</dbReference>
<keyword evidence="4" id="KW-1185">Reference proteome</keyword>
<dbReference type="InterPro" id="IPR019510">
    <property type="entry name" value="AKAP7-like_phosphoesterase"/>
</dbReference>
<evidence type="ECO:0000313" key="3">
    <source>
        <dbReference type="EMBL" id="KAK3582962.1"/>
    </source>
</evidence>
<dbReference type="AlphaFoldDB" id="A0AAE0VN48"/>
<protein>
    <recommendedName>
        <fullName evidence="2">A-kinase anchor protein 7-like phosphoesterase domain-containing protein</fullName>
    </recommendedName>
</protein>
<dbReference type="GO" id="GO:0010738">
    <property type="term" value="P:regulation of protein kinase A signaling"/>
    <property type="evidence" value="ECO:0007669"/>
    <property type="project" value="TreeGrafter"/>
</dbReference>
<dbReference type="Gene3D" id="3.90.1140.10">
    <property type="entry name" value="Cyclic phosphodiesterase"/>
    <property type="match status" value="1"/>
</dbReference>
<name>A0AAE0VN48_9BIVA</name>
<evidence type="ECO:0000259" key="2">
    <source>
        <dbReference type="Pfam" id="PF10469"/>
    </source>
</evidence>
<proteinExistence type="predicted"/>
<dbReference type="Pfam" id="PF10469">
    <property type="entry name" value="AKAP7_NLS"/>
    <property type="match status" value="1"/>
</dbReference>